<dbReference type="GO" id="GO:0003729">
    <property type="term" value="F:mRNA binding"/>
    <property type="evidence" value="ECO:0007669"/>
    <property type="project" value="InterPro"/>
</dbReference>
<dbReference type="PANTHER" id="PTHR34873">
    <property type="entry name" value="SSR1766 PROTEIN"/>
    <property type="match status" value="1"/>
</dbReference>
<dbReference type="SUPFAM" id="SSF54786">
    <property type="entry name" value="YcfA/nrd intein domain"/>
    <property type="match status" value="1"/>
</dbReference>
<dbReference type="PANTHER" id="PTHR34873:SF3">
    <property type="entry name" value="ADDICTION MODULE TOXIN, HICA FAMILY"/>
    <property type="match status" value="1"/>
</dbReference>
<keyword evidence="7" id="KW-0346">Stress response</keyword>
<dbReference type="RefSeq" id="WP_148636235.1">
    <property type="nucleotide sequence ID" value="NZ_VSLA01000002.1"/>
</dbReference>
<proteinExistence type="inferred from homology"/>
<keyword evidence="3" id="KW-0540">Nuclease</keyword>
<dbReference type="InterPro" id="IPR012933">
    <property type="entry name" value="HicA_mRNA_interferase"/>
</dbReference>
<evidence type="ECO:0000256" key="4">
    <source>
        <dbReference type="ARBA" id="ARBA00022759"/>
    </source>
</evidence>
<dbReference type="GO" id="GO:0016787">
    <property type="term" value="F:hydrolase activity"/>
    <property type="evidence" value="ECO:0007669"/>
    <property type="project" value="UniProtKB-KW"/>
</dbReference>
<dbReference type="EMBL" id="VSLA01000002">
    <property type="protein sequence ID" value="TYC88057.1"/>
    <property type="molecule type" value="Genomic_DNA"/>
</dbReference>
<evidence type="ECO:0000256" key="6">
    <source>
        <dbReference type="ARBA" id="ARBA00022884"/>
    </source>
</evidence>
<comment type="caution">
    <text evidence="8">The sequence shown here is derived from an EMBL/GenBank/DDBJ whole genome shotgun (WGS) entry which is preliminary data.</text>
</comment>
<keyword evidence="6" id="KW-0694">RNA-binding</keyword>
<keyword evidence="2" id="KW-1277">Toxin-antitoxin system</keyword>
<evidence type="ECO:0000256" key="5">
    <source>
        <dbReference type="ARBA" id="ARBA00022801"/>
    </source>
</evidence>
<keyword evidence="5" id="KW-0378">Hydrolase</keyword>
<dbReference type="Pfam" id="PF07927">
    <property type="entry name" value="HicA_toxin"/>
    <property type="match status" value="1"/>
</dbReference>
<evidence type="ECO:0000256" key="1">
    <source>
        <dbReference type="ARBA" id="ARBA00006620"/>
    </source>
</evidence>
<dbReference type="Proteomes" id="UP000322619">
    <property type="component" value="Unassembled WGS sequence"/>
</dbReference>
<comment type="similarity">
    <text evidence="1">Belongs to the HicA mRNA interferase family.</text>
</comment>
<organism evidence="8 9">
    <name type="scientific">Acetobacterium wieringae</name>
    <dbReference type="NCBI Taxonomy" id="52694"/>
    <lineage>
        <taxon>Bacteria</taxon>
        <taxon>Bacillati</taxon>
        <taxon>Bacillota</taxon>
        <taxon>Clostridia</taxon>
        <taxon>Eubacteriales</taxon>
        <taxon>Eubacteriaceae</taxon>
        <taxon>Acetobacterium</taxon>
    </lineage>
</organism>
<sequence length="62" mass="6999">MPMTAKEMIKLLKANGYVEVRQNGSHKIFENPQSERTTTVPYHCKDLPKGTEQAILKQAGLK</sequence>
<dbReference type="Gene3D" id="3.30.920.30">
    <property type="entry name" value="Hypothetical protein"/>
    <property type="match status" value="1"/>
</dbReference>
<evidence type="ECO:0000313" key="9">
    <source>
        <dbReference type="Proteomes" id="UP000322619"/>
    </source>
</evidence>
<evidence type="ECO:0000256" key="7">
    <source>
        <dbReference type="ARBA" id="ARBA00023016"/>
    </source>
</evidence>
<reference evidence="8 9" key="1">
    <citation type="submission" date="2019-08" db="EMBL/GenBank/DDBJ databases">
        <title>Isolation and enrichment of carboxydotrophic bacteria from anaerobic sludge for the production of bio-based chemicals from syngas.</title>
        <authorList>
            <person name="Antares A.L."/>
            <person name="Moreira J."/>
            <person name="Diender M."/>
            <person name="Parshina S.N."/>
            <person name="Stams A.J.M."/>
            <person name="Alves M."/>
            <person name="Alves J.I."/>
            <person name="Sousa D.Z."/>
        </authorList>
    </citation>
    <scope>NUCLEOTIDE SEQUENCE [LARGE SCALE GENOMIC DNA]</scope>
    <source>
        <strain evidence="8 9">JM</strain>
    </source>
</reference>
<evidence type="ECO:0000313" key="8">
    <source>
        <dbReference type="EMBL" id="TYC88057.1"/>
    </source>
</evidence>
<accession>A0A5D0WVC1</accession>
<protein>
    <submittedName>
        <fullName evidence="8">Type II toxin-antitoxin system HicA family toxin</fullName>
    </submittedName>
</protein>
<evidence type="ECO:0000256" key="3">
    <source>
        <dbReference type="ARBA" id="ARBA00022722"/>
    </source>
</evidence>
<dbReference type="InterPro" id="IPR038570">
    <property type="entry name" value="HicA_sf"/>
</dbReference>
<name>A0A5D0WVC1_9FIRM</name>
<evidence type="ECO:0000256" key="2">
    <source>
        <dbReference type="ARBA" id="ARBA00022649"/>
    </source>
</evidence>
<dbReference type="GO" id="GO:0004519">
    <property type="term" value="F:endonuclease activity"/>
    <property type="evidence" value="ECO:0007669"/>
    <property type="project" value="UniProtKB-KW"/>
</dbReference>
<keyword evidence="4" id="KW-0255">Endonuclease</keyword>
<gene>
    <name evidence="8" type="ORF">FXB42_00090</name>
</gene>
<dbReference type="AlphaFoldDB" id="A0A5D0WVC1"/>